<proteinExistence type="predicted"/>
<protein>
    <submittedName>
        <fullName evidence="1">Uncharacterized protein</fullName>
    </submittedName>
</protein>
<keyword evidence="2" id="KW-1185">Reference proteome</keyword>
<evidence type="ECO:0000313" key="2">
    <source>
        <dbReference type="Proteomes" id="UP001305779"/>
    </source>
</evidence>
<evidence type="ECO:0000313" key="1">
    <source>
        <dbReference type="EMBL" id="KAK4500707.1"/>
    </source>
</evidence>
<reference evidence="1 2" key="1">
    <citation type="journal article" date="2023" name="G3 (Bethesda)">
        <title>A chromosome-level genome assembly of Zasmidium syzygii isolated from banana leaves.</title>
        <authorList>
            <person name="van Westerhoven A.C."/>
            <person name="Mehrabi R."/>
            <person name="Talebi R."/>
            <person name="Steentjes M.B.F."/>
            <person name="Corcolon B."/>
            <person name="Chong P.A."/>
            <person name="Kema G.H.J."/>
            <person name="Seidl M.F."/>
        </authorList>
    </citation>
    <scope>NUCLEOTIDE SEQUENCE [LARGE SCALE GENOMIC DNA]</scope>
    <source>
        <strain evidence="1 2">P124</strain>
    </source>
</reference>
<gene>
    <name evidence="1" type="ORF">PRZ48_008896</name>
</gene>
<dbReference type="Proteomes" id="UP001305779">
    <property type="component" value="Unassembled WGS sequence"/>
</dbReference>
<sequence length="257" mass="29420">MTTRPRNPQACLLGLPAELRNRIFLEVAMSASVKPNGELDPVNIANPDAVQKSLFRSFYLNKQLFHELKTLFYGNNLFTFTTKEVCVAKKVRPLQKTKDQAIWFADLLLAQRTLAQLCAAFSDDSHVAYNMDNFGNFLEMKLVHTAARPGLRHIRLDTLVPLGLPGERVFYEDIFGGHANDWLYPVRSLQTIGFGNLKSLEVFVSYNSARLPLHLEFPKYFVITHEEIQKWVNKEVAGIQMDGVQVNVRYWRFSRGV</sequence>
<name>A0ABR0EGS0_ZASCE</name>
<organism evidence="1 2">
    <name type="scientific">Zasmidium cellare</name>
    <name type="common">Wine cellar mold</name>
    <name type="synonym">Racodium cellare</name>
    <dbReference type="NCBI Taxonomy" id="395010"/>
    <lineage>
        <taxon>Eukaryota</taxon>
        <taxon>Fungi</taxon>
        <taxon>Dikarya</taxon>
        <taxon>Ascomycota</taxon>
        <taxon>Pezizomycotina</taxon>
        <taxon>Dothideomycetes</taxon>
        <taxon>Dothideomycetidae</taxon>
        <taxon>Mycosphaerellales</taxon>
        <taxon>Mycosphaerellaceae</taxon>
        <taxon>Zasmidium</taxon>
    </lineage>
</organism>
<dbReference type="EMBL" id="JAXOVC010000006">
    <property type="protein sequence ID" value="KAK4500707.1"/>
    <property type="molecule type" value="Genomic_DNA"/>
</dbReference>
<comment type="caution">
    <text evidence="1">The sequence shown here is derived from an EMBL/GenBank/DDBJ whole genome shotgun (WGS) entry which is preliminary data.</text>
</comment>
<accession>A0ABR0EGS0</accession>